<gene>
    <name evidence="6" type="ORF">RRG08_014319</name>
</gene>
<evidence type="ECO:0000313" key="6">
    <source>
        <dbReference type="EMBL" id="KAK3793219.1"/>
    </source>
</evidence>
<feature type="non-terminal residue" evidence="6">
    <location>
        <position position="1"/>
    </location>
</feature>
<dbReference type="FunFam" id="2.20.100.10:FF:000001">
    <property type="entry name" value="semaphorin-5A isoform X1"/>
    <property type="match status" value="1"/>
</dbReference>
<protein>
    <submittedName>
        <fullName evidence="6">Uncharacterized protein</fullName>
    </submittedName>
</protein>
<dbReference type="Proteomes" id="UP001283361">
    <property type="component" value="Unassembled WGS sequence"/>
</dbReference>
<evidence type="ECO:0000256" key="3">
    <source>
        <dbReference type="ARBA" id="ARBA00022729"/>
    </source>
</evidence>
<keyword evidence="3" id="KW-0732">Signal</keyword>
<evidence type="ECO:0000256" key="4">
    <source>
        <dbReference type="ARBA" id="ARBA00022737"/>
    </source>
</evidence>
<keyword evidence="2" id="KW-0964">Secreted</keyword>
<evidence type="ECO:0000256" key="2">
    <source>
        <dbReference type="ARBA" id="ARBA00022525"/>
    </source>
</evidence>
<keyword evidence="7" id="KW-1185">Reference proteome</keyword>
<evidence type="ECO:0000256" key="5">
    <source>
        <dbReference type="ARBA" id="ARBA00023157"/>
    </source>
</evidence>
<dbReference type="PANTHER" id="PTHR22906">
    <property type="entry name" value="PROPERDIN"/>
    <property type="match status" value="1"/>
</dbReference>
<dbReference type="InterPro" id="IPR052065">
    <property type="entry name" value="Compl_asym_regulator"/>
</dbReference>
<dbReference type="Pfam" id="PF00090">
    <property type="entry name" value="TSP_1"/>
    <property type="match status" value="1"/>
</dbReference>
<keyword evidence="4" id="KW-0677">Repeat</keyword>
<dbReference type="AlphaFoldDB" id="A0AAE1AT24"/>
<name>A0AAE1AT24_9GAST</name>
<proteinExistence type="predicted"/>
<dbReference type="SUPFAM" id="SSF82895">
    <property type="entry name" value="TSP-1 type 1 repeat"/>
    <property type="match status" value="1"/>
</dbReference>
<evidence type="ECO:0000256" key="1">
    <source>
        <dbReference type="ARBA" id="ARBA00004613"/>
    </source>
</evidence>
<dbReference type="EMBL" id="JAWDGP010001269">
    <property type="protein sequence ID" value="KAK3793219.1"/>
    <property type="molecule type" value="Genomic_DNA"/>
</dbReference>
<evidence type="ECO:0000313" key="7">
    <source>
        <dbReference type="Proteomes" id="UP001283361"/>
    </source>
</evidence>
<dbReference type="PROSITE" id="PS50092">
    <property type="entry name" value="TSP1"/>
    <property type="match status" value="1"/>
</dbReference>
<reference evidence="6" key="1">
    <citation type="journal article" date="2023" name="G3 (Bethesda)">
        <title>A reference genome for the long-term kleptoplast-retaining sea slug Elysia crispata morphotype clarki.</title>
        <authorList>
            <person name="Eastman K.E."/>
            <person name="Pendleton A.L."/>
            <person name="Shaikh M.A."/>
            <person name="Suttiyut T."/>
            <person name="Ogas R."/>
            <person name="Tomko P."/>
            <person name="Gavelis G."/>
            <person name="Widhalm J.R."/>
            <person name="Wisecaver J.H."/>
        </authorList>
    </citation>
    <scope>NUCLEOTIDE SEQUENCE</scope>
    <source>
        <strain evidence="6">ECLA1</strain>
    </source>
</reference>
<keyword evidence="5" id="KW-1015">Disulfide bond</keyword>
<dbReference type="InterPro" id="IPR036383">
    <property type="entry name" value="TSP1_rpt_sf"/>
</dbReference>
<dbReference type="PANTHER" id="PTHR22906:SF43">
    <property type="entry name" value="PROPERDIN"/>
    <property type="match status" value="1"/>
</dbReference>
<comment type="subcellular location">
    <subcellularLocation>
        <location evidence="1">Secreted</location>
    </subcellularLocation>
</comment>
<accession>A0AAE1AT24</accession>
<dbReference type="SMART" id="SM00209">
    <property type="entry name" value="TSP1"/>
    <property type="match status" value="1"/>
</dbReference>
<dbReference type="PRINTS" id="PR01705">
    <property type="entry name" value="TSP1REPEAT"/>
</dbReference>
<organism evidence="6 7">
    <name type="scientific">Elysia crispata</name>
    <name type="common">lettuce slug</name>
    <dbReference type="NCBI Taxonomy" id="231223"/>
    <lineage>
        <taxon>Eukaryota</taxon>
        <taxon>Metazoa</taxon>
        <taxon>Spiralia</taxon>
        <taxon>Lophotrochozoa</taxon>
        <taxon>Mollusca</taxon>
        <taxon>Gastropoda</taxon>
        <taxon>Heterobranchia</taxon>
        <taxon>Euthyneura</taxon>
        <taxon>Panpulmonata</taxon>
        <taxon>Sacoglossa</taxon>
        <taxon>Placobranchoidea</taxon>
        <taxon>Plakobranchidae</taxon>
        <taxon>Elysia</taxon>
    </lineage>
</organism>
<comment type="caution">
    <text evidence="6">The sequence shown here is derived from an EMBL/GenBank/DDBJ whole genome shotgun (WGS) entry which is preliminary data.</text>
</comment>
<dbReference type="Gene3D" id="2.20.100.10">
    <property type="entry name" value="Thrombospondin type-1 (TSP1) repeat"/>
    <property type="match status" value="1"/>
</dbReference>
<dbReference type="InterPro" id="IPR000884">
    <property type="entry name" value="TSP1_rpt"/>
</dbReference>
<sequence length="90" mass="9485">PVDGMWSAWAAWSHCSVTRSGGVKDRGRVCSHRSSDGQSCEGPSVEVQKCYEVGSTRGPELAFTHEEMSGLGLTLGSAPQVELGAASRFA</sequence>